<dbReference type="EMBL" id="VLTN01000110">
    <property type="protein sequence ID" value="KAA0145952.1"/>
    <property type="molecule type" value="Genomic_DNA"/>
</dbReference>
<dbReference type="PROSITE" id="PS50188">
    <property type="entry name" value="B302_SPRY"/>
    <property type="match status" value="1"/>
</dbReference>
<dbReference type="Pfam" id="PF00622">
    <property type="entry name" value="SPRY"/>
    <property type="match status" value="2"/>
</dbReference>
<organism evidence="4 5">
    <name type="scientific">Cafeteria roenbergensis</name>
    <name type="common">Marine flagellate</name>
    <dbReference type="NCBI Taxonomy" id="33653"/>
    <lineage>
        <taxon>Eukaryota</taxon>
        <taxon>Sar</taxon>
        <taxon>Stramenopiles</taxon>
        <taxon>Bigyra</taxon>
        <taxon>Opalozoa</taxon>
        <taxon>Bicosoecida</taxon>
        <taxon>Cafeteriaceae</taxon>
        <taxon>Cafeteria</taxon>
    </lineage>
</organism>
<protein>
    <recommendedName>
        <fullName evidence="6">Protein kinase domain-containing protein</fullName>
    </recommendedName>
</protein>
<dbReference type="SMART" id="SM00449">
    <property type="entry name" value="SPRY"/>
    <property type="match status" value="3"/>
</dbReference>
<dbReference type="GO" id="GO:0004672">
    <property type="term" value="F:protein kinase activity"/>
    <property type="evidence" value="ECO:0007669"/>
    <property type="project" value="InterPro"/>
</dbReference>
<evidence type="ECO:0000259" key="2">
    <source>
        <dbReference type="PROSITE" id="PS50011"/>
    </source>
</evidence>
<dbReference type="Proteomes" id="UP000323011">
    <property type="component" value="Unassembled WGS sequence"/>
</dbReference>
<dbReference type="Pfam" id="PF00069">
    <property type="entry name" value="Pkinase"/>
    <property type="match status" value="1"/>
</dbReference>
<dbReference type="InterPro" id="IPR001870">
    <property type="entry name" value="B30.2/SPRY"/>
</dbReference>
<evidence type="ECO:0000259" key="3">
    <source>
        <dbReference type="PROSITE" id="PS50188"/>
    </source>
</evidence>
<comment type="caution">
    <text evidence="4">The sequence shown here is derived from an EMBL/GenBank/DDBJ whole genome shotgun (WGS) entry which is preliminary data.</text>
</comment>
<dbReference type="InterPro" id="IPR013320">
    <property type="entry name" value="ConA-like_dom_sf"/>
</dbReference>
<dbReference type="GO" id="GO:0000380">
    <property type="term" value="P:alternative mRNA splicing, via spliceosome"/>
    <property type="evidence" value="ECO:0007669"/>
    <property type="project" value="TreeGrafter"/>
</dbReference>
<feature type="region of interest" description="Disordered" evidence="1">
    <location>
        <begin position="448"/>
        <end position="493"/>
    </location>
</feature>
<evidence type="ECO:0000256" key="1">
    <source>
        <dbReference type="SAM" id="MobiDB-lite"/>
    </source>
</evidence>
<dbReference type="InterPro" id="IPR003877">
    <property type="entry name" value="SPRY_dom"/>
</dbReference>
<dbReference type="GO" id="GO:0005524">
    <property type="term" value="F:ATP binding"/>
    <property type="evidence" value="ECO:0007669"/>
    <property type="project" value="InterPro"/>
</dbReference>
<dbReference type="PANTHER" id="PTHR12381">
    <property type="entry name" value="HETEROGENEOUS NUCLEAR RIBONUCLEOPROTEIN U FAMILY MEMBER"/>
    <property type="match status" value="1"/>
</dbReference>
<dbReference type="InterPro" id="IPR043136">
    <property type="entry name" value="B30.2/SPRY_sf"/>
</dbReference>
<dbReference type="CDD" id="cd11709">
    <property type="entry name" value="SPRY"/>
    <property type="match status" value="2"/>
</dbReference>
<evidence type="ECO:0000313" key="4">
    <source>
        <dbReference type="EMBL" id="KAA0145952.1"/>
    </source>
</evidence>
<sequence length="1271" mass="128763">MSASRVRCAIALRSDAGNSKRMVVDASLAWADVLALAEEKLGLPAGTVTGIRDEQGAELDSAKDIVDNDRLFVDVATAGGADRPANADGAESVELAALTGLAVLAQGAASVVLAASRGSQRVAVKVVPGELAAVEDRVWEALPPSPCLLKPLARSSAGPLPAAITSLLPASSIAAMDGSPAALVTELQPSSLSDALVASGPAPRGTASVGRWASDLADACAHLAAHGVAHCDVALANCMVSAAGGLVLGDLGQAVVGRAPEVRSDPSLLKGRRAAYAAPELAYARPGTEVSLAASDVFAAGVVICEMVTGRPPFASGAAATPALADAAAAAVAASTSAGWAAVVRSMIEPNPRVFVRTMRGRTCSVVVWGDMSLRMLLDTARVRLGVDTPAEHCSLIHAGERLNPSEHVAEAGLAMMTLVHLVETSPQGYVVAAAVAPALLPPSSRLRRATSAGSAEGGAAGGGAPASGQAAPLAMRGKERSQGSAAPATSDSRPAAAAAAAAAAAEAAPGTAAAAAAATGAGSSSPQGLLARGRRIAKSSSAAEIDDEEDDVGGVGGGSSAELAGRSDRVAAAAAAATAATGMDAVGRPAGSESCSPRVTLSDGLRVAETEKRWSSVAVLAPAMAAGRRSIRVEVLSAESSCGAAVGVAGSPSFVFAEQSLGVQPPSWCYSKTGKLGIGGQGFSSYGERFATGDDLDIDLSMDEAGEAALRFRRNGVAQAEGAVVPLVRDGADAAEALIPAVCMGSNSGDKLTRLRLAVAPLVALDPVRRHPRMRLSDDGAVVTNDEKWATALGAHYGVAEAPFAFSVQLDKVDAGGGVAVGFVDSDFDFRRANLGAAEGSWAYSKTGKAGAGSGFRSYGVSFASGDTVTCAVDPSAGCIRFALNKVDLGVAFHGDTDGFASRLLVPAVCLGSSAGDTLCRVRIVEPARYPLSFTPYRAGRDAVVLDDGEQTQTVGKWATVLADHEGARTGHLTFAVEVLSTDRGAGGAIGFADAVAFDPRRGILGATAGSMALSSRGRISTRGKWTSFDSAWSHGDVITADADLDRHTVRYYKGARLLGEVPMEMDPGRRIVPAVCIGSSSGGDLAALRAVPPAVTRWDPARSKGSLAFSGGNAMCQNDGKWATAVADHPGRASGMLCFGLRVLACDAGIAWGFVDARKFHATTDNLGTARHSWAISRTGKRAVSHGSSRPIWEPFCERIRVSAGDHLGATADLDTGSILLYYNGEPLGEAYTDVVGTVHSLVPAVCTGSTAGGSEVVVELVPNHVPTP</sequence>
<dbReference type="Gene3D" id="1.10.510.10">
    <property type="entry name" value="Transferase(Phosphotransferase) domain 1"/>
    <property type="match status" value="1"/>
</dbReference>
<feature type="region of interest" description="Disordered" evidence="1">
    <location>
        <begin position="541"/>
        <end position="562"/>
    </location>
</feature>
<dbReference type="SUPFAM" id="SSF49899">
    <property type="entry name" value="Concanavalin A-like lectins/glucanases"/>
    <property type="match status" value="4"/>
</dbReference>
<dbReference type="SUPFAM" id="SSF56112">
    <property type="entry name" value="Protein kinase-like (PK-like)"/>
    <property type="match status" value="1"/>
</dbReference>
<dbReference type="GO" id="GO:0003723">
    <property type="term" value="F:RNA binding"/>
    <property type="evidence" value="ECO:0007669"/>
    <property type="project" value="TreeGrafter"/>
</dbReference>
<reference evidence="4 5" key="1">
    <citation type="submission" date="2019-07" db="EMBL/GenBank/DDBJ databases">
        <title>Genomes of Cafeteria roenbergensis.</title>
        <authorList>
            <person name="Fischer M.G."/>
            <person name="Hackl T."/>
            <person name="Roman M."/>
        </authorList>
    </citation>
    <scope>NUCLEOTIDE SEQUENCE [LARGE SCALE GENOMIC DNA]</scope>
    <source>
        <strain evidence="4 5">BVI</strain>
    </source>
</reference>
<proteinExistence type="predicted"/>
<dbReference type="InterPro" id="IPR011009">
    <property type="entry name" value="Kinase-like_dom_sf"/>
</dbReference>
<name>A0A5A8BYT0_CAFRO</name>
<dbReference type="InterPro" id="IPR000719">
    <property type="entry name" value="Prot_kinase_dom"/>
</dbReference>
<evidence type="ECO:0000313" key="5">
    <source>
        <dbReference type="Proteomes" id="UP000323011"/>
    </source>
</evidence>
<gene>
    <name evidence="4" type="ORF">FNF29_08330</name>
</gene>
<dbReference type="Gene3D" id="2.60.120.920">
    <property type="match status" value="4"/>
</dbReference>
<evidence type="ECO:0008006" key="6">
    <source>
        <dbReference type="Google" id="ProtNLM"/>
    </source>
</evidence>
<dbReference type="PANTHER" id="PTHR12381:SF56">
    <property type="entry name" value="B30.2_SPRY DOMAIN-CONTAINING PROTEIN-RELATED"/>
    <property type="match status" value="1"/>
</dbReference>
<dbReference type="SUPFAM" id="SSF54236">
    <property type="entry name" value="Ubiquitin-like"/>
    <property type="match status" value="1"/>
</dbReference>
<feature type="domain" description="B30.2/SPRY" evidence="3">
    <location>
        <begin position="743"/>
        <end position="929"/>
    </location>
</feature>
<dbReference type="GO" id="GO:0005634">
    <property type="term" value="C:nucleus"/>
    <property type="evidence" value="ECO:0007669"/>
    <property type="project" value="TreeGrafter"/>
</dbReference>
<feature type="compositionally biased region" description="Gly residues" evidence="1">
    <location>
        <begin position="456"/>
        <end position="466"/>
    </location>
</feature>
<keyword evidence="5" id="KW-1185">Reference proteome</keyword>
<dbReference type="AlphaFoldDB" id="A0A5A8BYT0"/>
<accession>A0A5A8BYT0</accession>
<dbReference type="InterPro" id="IPR029071">
    <property type="entry name" value="Ubiquitin-like_domsf"/>
</dbReference>
<dbReference type="SMART" id="SM00220">
    <property type="entry name" value="S_TKc"/>
    <property type="match status" value="1"/>
</dbReference>
<feature type="domain" description="Protein kinase" evidence="2">
    <location>
        <begin position="98"/>
        <end position="368"/>
    </location>
</feature>
<dbReference type="PROSITE" id="PS50011">
    <property type="entry name" value="PROTEIN_KINASE_DOM"/>
    <property type="match status" value="1"/>
</dbReference>